<dbReference type="RefSeq" id="YP_010796608.1">
    <property type="nucleotide sequence ID" value="NC_076031.1"/>
</dbReference>
<dbReference type="EMBL" id="MH124167">
    <property type="protein sequence ID" value="AXU41596.1"/>
    <property type="molecule type" value="Genomic_DNA"/>
</dbReference>
<reference evidence="1 2" key="1">
    <citation type="submission" date="2018-03" db="EMBL/GenBank/DDBJ databases">
        <title>Complete genome sequence of a second alphabaculovirus from the true armyworm, Mythimna unipuncta.</title>
        <authorList>
            <person name="Harrison R.L."/>
            <person name="Mowery J.D."/>
            <person name="Bauchan G.R."/>
            <person name="Theilmann D.A."/>
            <person name="Erlandson M.A."/>
        </authorList>
    </citation>
    <scope>NUCLEOTIDE SEQUENCE [LARGE SCALE GENOMIC DNA]</scope>
    <source>
        <strain evidence="1 2">KY310</strain>
    </source>
</reference>
<dbReference type="Pfam" id="PF12132">
    <property type="entry name" value="DUF3587"/>
    <property type="match status" value="1"/>
</dbReference>
<dbReference type="InterPro" id="IPR021982">
    <property type="entry name" value="REEP_Ichnovirus"/>
</dbReference>
<dbReference type="Proteomes" id="UP000501969">
    <property type="component" value="Segment"/>
</dbReference>
<dbReference type="KEGG" id="vg:80534103"/>
<name>A0A346TPT6_9ABAC</name>
<protein>
    <submittedName>
        <fullName evidence="1">REP-like protein</fullName>
    </submittedName>
</protein>
<sequence length="176" mass="21009">MTSLTETRSTERCLPFVGNIVVSFYDLFTVRIYYTYSLGHKIKIYPQSLQRVLQNVHKLLGDQPVEVKRMKNTIIDNINFVDCRNGHPVDRCESGLKHFSYSMNNCPHHNHHKCATHVYRWLHDVVQVLIMHKQKNYKTVAKIFNRLDDNDFEYEEKVSENQLYNQLMYYADRCFL</sequence>
<dbReference type="GeneID" id="80534103"/>
<organism evidence="1 2">
    <name type="scientific">Mythimna unipuncta nucleopolyhedrovirus</name>
    <dbReference type="NCBI Taxonomy" id="447897"/>
    <lineage>
        <taxon>Viruses</taxon>
        <taxon>Viruses incertae sedis</taxon>
        <taxon>Naldaviricetes</taxon>
        <taxon>Lefavirales</taxon>
        <taxon>Baculoviridae</taxon>
        <taxon>Alphabaculovirus</taxon>
    </lineage>
</organism>
<proteinExistence type="predicted"/>
<evidence type="ECO:0000313" key="2">
    <source>
        <dbReference type="Proteomes" id="UP000501969"/>
    </source>
</evidence>
<evidence type="ECO:0000313" key="1">
    <source>
        <dbReference type="EMBL" id="AXU41596.1"/>
    </source>
</evidence>
<accession>A0A346TPT6</accession>
<keyword evidence="2" id="KW-1185">Reference proteome</keyword>